<dbReference type="AlphaFoldDB" id="A0A0H3K1V8"/>
<dbReference type="InterPro" id="IPR008866">
    <property type="entry name" value="Phage_lambda_GpA-like"/>
</dbReference>
<dbReference type="GO" id="GO:0004519">
    <property type="term" value="F:endonuclease activity"/>
    <property type="evidence" value="ECO:0007669"/>
    <property type="project" value="InterPro"/>
</dbReference>
<dbReference type="Pfam" id="PF20454">
    <property type="entry name" value="GpA_nuclease"/>
    <property type="match status" value="1"/>
</dbReference>
<sequence length="626" mass="70266">MAIATATDICLQGFLEGLRPDPILSVSDWADQFRFLSQRASAEPGRWRTSRTPYLAEIMDNLGATSSVEKIVFVKGSQIGGSEAGCNWIGYTIDLTPAPMLVIQPTVDIAKRFSRQRLQPLIDETPRLKAKVRPARERDSGNSVLSKEFPGGIVLLAGANSAAGLRSMPIARLFADEVDAYPGDVDGEGDPIGLAEARTRTFSRRKILLVSTPTRAGVSRIWREWELSDQRRYQVPCPHCGEYQAIAWDRIHYDPNDLSIAPVLMCEHCGTGIEERHKPKMLAAGRWVPESPDSAVRGYHLSSLYSPLGWFSWRDAVRMWVNAKTDEQQRVFVNTVLGECWAEAGEAPDWEQLYRRREDYAIATVPPGGLVLTAGVDVQSDRIELEVVAWGPNLESWSVEYVVIQGDTATAAPWAELEKQLARTYPRIGGGELPIGKVCVDTGYNTMEVYAWCRKQSVSRVIPIKGRDTLTTILGTPKLQDVSLKGKTIKGGIRLWPVGVSVAKSELYGWLRLDPPLNDCDPYPRGFMHFPQYGEEYFAQLTAEELQFRLVKGFKRYEWVKTRPRNEALDCRVYARAAATAMGLDRWPAERWQEIARSLMDATHLQQPSKPATKVQRKRRSGWLSE</sequence>
<feature type="compositionally biased region" description="Basic residues" evidence="1">
    <location>
        <begin position="615"/>
        <end position="626"/>
    </location>
</feature>
<dbReference type="GeneID" id="72429570"/>
<evidence type="ECO:0000259" key="2">
    <source>
        <dbReference type="Pfam" id="PF05876"/>
    </source>
</evidence>
<dbReference type="HAMAP" id="MF_04144">
    <property type="entry name" value="TERL_LAMBDA"/>
    <property type="match status" value="1"/>
</dbReference>
<dbReference type="PANTHER" id="PTHR34413">
    <property type="entry name" value="PROPHAGE TAIL FIBER ASSEMBLY PROTEIN HOMOLOG TFAE-RELATED-RELATED"/>
    <property type="match status" value="1"/>
</dbReference>
<name>A0A0H3K1V8_SYNP6</name>
<proteinExistence type="inferred from homology"/>
<feature type="domain" description="Terminase large subunit GpA endonuclease" evidence="3">
    <location>
        <begin position="297"/>
        <end position="586"/>
    </location>
</feature>
<dbReference type="Pfam" id="PF05876">
    <property type="entry name" value="GpA_ATPase"/>
    <property type="match status" value="1"/>
</dbReference>
<accession>A0A0H3K1V8</accession>
<dbReference type="eggNOG" id="COG5525">
    <property type="taxonomic scope" value="Bacteria"/>
</dbReference>
<evidence type="ECO:0000313" key="5">
    <source>
        <dbReference type="Proteomes" id="UP000001175"/>
    </source>
</evidence>
<reference evidence="4 5" key="1">
    <citation type="journal article" date="2007" name="Photosyn. Res.">
        <title>Complete nucleotide sequence of the freshwater unicellular cyanobacterium Synechococcus elongatus PCC 6301 chromosome: gene content and organization.</title>
        <authorList>
            <person name="Sugita C."/>
            <person name="Ogata K."/>
            <person name="Shikata M."/>
            <person name="Jikuya H."/>
            <person name="Takano J."/>
            <person name="Furumichi M."/>
            <person name="Kanehisa M."/>
            <person name="Omata T."/>
            <person name="Sugiura M."/>
            <person name="Sugita M."/>
        </authorList>
    </citation>
    <scope>NUCLEOTIDE SEQUENCE [LARGE SCALE GENOMIC DNA]</scope>
    <source>
        <strain evidence="5">ATCC 27144 / PCC 6301 / SAUG 1402/1</strain>
    </source>
</reference>
<dbReference type="PANTHER" id="PTHR34413:SF2">
    <property type="entry name" value="PROPHAGE TAIL FIBER ASSEMBLY PROTEIN HOMOLOG TFAE-RELATED"/>
    <property type="match status" value="1"/>
</dbReference>
<dbReference type="Proteomes" id="UP000001175">
    <property type="component" value="Chromosome"/>
</dbReference>
<evidence type="ECO:0000256" key="1">
    <source>
        <dbReference type="SAM" id="MobiDB-lite"/>
    </source>
</evidence>
<feature type="region of interest" description="Disordered" evidence="1">
    <location>
        <begin position="603"/>
        <end position="626"/>
    </location>
</feature>
<dbReference type="InterPro" id="IPR051220">
    <property type="entry name" value="TFA_Chaperone"/>
</dbReference>
<dbReference type="KEGG" id="syc:syc0800_c"/>
<evidence type="ECO:0000313" key="4">
    <source>
        <dbReference type="EMBL" id="BAD78990.1"/>
    </source>
</evidence>
<dbReference type="InterPro" id="IPR046454">
    <property type="entry name" value="GpA_endonuclease"/>
</dbReference>
<dbReference type="RefSeq" id="WP_011243112.1">
    <property type="nucleotide sequence ID" value="NC_006576.1"/>
</dbReference>
<dbReference type="InterPro" id="IPR046453">
    <property type="entry name" value="GpA_ATPase"/>
</dbReference>
<dbReference type="GO" id="GO:0005524">
    <property type="term" value="F:ATP binding"/>
    <property type="evidence" value="ECO:0007669"/>
    <property type="project" value="InterPro"/>
</dbReference>
<feature type="domain" description="Phage terminase large subunit GpA ATPase" evidence="2">
    <location>
        <begin position="41"/>
        <end position="287"/>
    </location>
</feature>
<evidence type="ECO:0000259" key="3">
    <source>
        <dbReference type="Pfam" id="PF20454"/>
    </source>
</evidence>
<organism evidence="4 5">
    <name type="scientific">Synechococcus sp. (strain ATCC 27144 / PCC 6301 / SAUG 1402/1)</name>
    <name type="common">Anacystis nidulans</name>
    <dbReference type="NCBI Taxonomy" id="269084"/>
    <lineage>
        <taxon>Bacteria</taxon>
        <taxon>Bacillati</taxon>
        <taxon>Cyanobacteriota</taxon>
        <taxon>Cyanophyceae</taxon>
        <taxon>Synechococcales</taxon>
        <taxon>Synechococcaceae</taxon>
        <taxon>Synechococcus</taxon>
    </lineage>
</organism>
<dbReference type="InterPro" id="IPR027417">
    <property type="entry name" value="P-loop_NTPase"/>
</dbReference>
<dbReference type="GO" id="GO:0016887">
    <property type="term" value="F:ATP hydrolysis activity"/>
    <property type="evidence" value="ECO:0007669"/>
    <property type="project" value="InterPro"/>
</dbReference>
<gene>
    <name evidence="4" type="ordered locus">syc0800_c</name>
</gene>
<dbReference type="Gene3D" id="3.40.50.300">
    <property type="entry name" value="P-loop containing nucleotide triphosphate hydrolases"/>
    <property type="match status" value="1"/>
</dbReference>
<dbReference type="EMBL" id="AP008231">
    <property type="protein sequence ID" value="BAD78990.1"/>
    <property type="molecule type" value="Genomic_DNA"/>
</dbReference>
<protein>
    <submittedName>
        <fullName evidence="4">Putative phage terminase large subunit</fullName>
    </submittedName>
</protein>